<evidence type="ECO:0000313" key="2">
    <source>
        <dbReference type="Proteomes" id="UP000192932"/>
    </source>
</evidence>
<organism evidence="1 2">
    <name type="scientific">Bacillus mycoides</name>
    <dbReference type="NCBI Taxonomy" id="1405"/>
    <lineage>
        <taxon>Bacteria</taxon>
        <taxon>Bacillati</taxon>
        <taxon>Bacillota</taxon>
        <taxon>Bacilli</taxon>
        <taxon>Bacillales</taxon>
        <taxon>Bacillaceae</taxon>
        <taxon>Bacillus</taxon>
        <taxon>Bacillus cereus group</taxon>
    </lineage>
</organism>
<dbReference type="AlphaFoldDB" id="A0A1W6AHR9"/>
<reference evidence="1 2" key="1">
    <citation type="submission" date="2017-04" db="EMBL/GenBank/DDBJ databases">
        <title>The Characteristic of a Fine Plant Growth-Promoting Rhizobacteria Bacillus mycoides Gnyt1 and its Whole Genome Sequencing Analysis.</title>
        <authorList>
            <person name="Li J.H."/>
            <person name="Yao T."/>
        </authorList>
    </citation>
    <scope>NUCLEOTIDE SEQUENCE [LARGE SCALE GENOMIC DNA]</scope>
    <source>
        <strain evidence="1 2">Gnyt1</strain>
        <plasmid evidence="2">Plasmid unnamed1</plasmid>
    </source>
</reference>
<evidence type="ECO:0000313" key="1">
    <source>
        <dbReference type="EMBL" id="ARJ25403.1"/>
    </source>
</evidence>
<gene>
    <name evidence="1" type="ORF">B7492_30470</name>
</gene>
<proteinExistence type="predicted"/>
<keyword evidence="1" id="KW-0614">Plasmid</keyword>
<sequence>MRQVTYVSAYPSFDKNTKGYMYELEATIDTKDLQELHIGMIGRASVITGEEPVWKFILRKLDFISN</sequence>
<dbReference type="EMBL" id="CP020744">
    <property type="protein sequence ID" value="ARJ25403.1"/>
    <property type="molecule type" value="Genomic_DNA"/>
</dbReference>
<protein>
    <submittedName>
        <fullName evidence="1">Uncharacterized protein</fullName>
    </submittedName>
</protein>
<accession>A0A1W6AHR9</accession>
<dbReference type="Proteomes" id="UP000192932">
    <property type="component" value="Plasmid unnamed1"/>
</dbReference>
<name>A0A1W6AHR9_BACMY</name>
<geneLocation type="plasmid" evidence="1 2">
    <name>unnamed1</name>
</geneLocation>